<reference evidence="1 2" key="1">
    <citation type="submission" date="2015-12" db="EMBL/GenBank/DDBJ databases">
        <title>Dictyostelia acquired genes for synthesis and detection of signals that induce cell-type specialization by lateral gene transfer from prokaryotes.</title>
        <authorList>
            <person name="Gloeckner G."/>
            <person name="Schaap P."/>
        </authorList>
    </citation>
    <scope>NUCLEOTIDE SEQUENCE [LARGE SCALE GENOMIC DNA]</scope>
    <source>
        <strain evidence="1 2">TK</strain>
    </source>
</reference>
<keyword evidence="2" id="KW-1185">Reference proteome</keyword>
<comment type="caution">
    <text evidence="1">The sequence shown here is derived from an EMBL/GenBank/DDBJ whole genome shotgun (WGS) entry which is preliminary data.</text>
</comment>
<protein>
    <recommendedName>
        <fullName evidence="3">F-box domain-containing protein</fullName>
    </recommendedName>
</protein>
<accession>A0A152A756</accession>
<evidence type="ECO:0000313" key="1">
    <source>
        <dbReference type="EMBL" id="KYR02059.1"/>
    </source>
</evidence>
<name>A0A152A756_TIELA</name>
<dbReference type="Proteomes" id="UP000076078">
    <property type="component" value="Unassembled WGS sequence"/>
</dbReference>
<evidence type="ECO:0000313" key="2">
    <source>
        <dbReference type="Proteomes" id="UP000076078"/>
    </source>
</evidence>
<gene>
    <name evidence="1" type="ORF">DLAC_00859</name>
</gene>
<organism evidence="1 2">
    <name type="scientific">Tieghemostelium lacteum</name>
    <name type="common">Slime mold</name>
    <name type="synonym">Dictyostelium lacteum</name>
    <dbReference type="NCBI Taxonomy" id="361077"/>
    <lineage>
        <taxon>Eukaryota</taxon>
        <taxon>Amoebozoa</taxon>
        <taxon>Evosea</taxon>
        <taxon>Eumycetozoa</taxon>
        <taxon>Dictyostelia</taxon>
        <taxon>Dictyosteliales</taxon>
        <taxon>Raperosteliaceae</taxon>
        <taxon>Tieghemostelium</taxon>
    </lineage>
</organism>
<proteinExistence type="predicted"/>
<dbReference type="InParanoid" id="A0A152A756"/>
<dbReference type="AlphaFoldDB" id="A0A152A756"/>
<sequence>MMRIPLLLVYKILNYIIDTTYIPLKYKLTLGLICKQIFQKIRSNNKINKTTRWDTWTEDDDNLIESHRDSEHCIIKDIENLFLYFDITQKKIDIDFVDKRLERLGRDVQTLKVLEYNCPLNYHFYPNFIRHFPKLVTLELDLEGVGSYNYLYWIETETKVELPPIENLNIRVNEDILFVQWILTKIKMSIVTMVIHISGYLPNHLSEPLNIFIGEYQAPNLKSIDCPKQFPLDKLILNHQSHLTSFVINYPLWEPIDVIVNQKNMPCLEEIIIHTMSSKLLHKFVITSISQMPQLRKLRHTSFCSLANGDTLTVENQPLKYIQELEIQNPNLFNYLLSKNMIGNQLVLLKIDCLNSQSYELLNRYLSTTDKLSHLHFDCAKCSYIQSEILSRTISKMPSLIALNIRVGNQDNQIFNHLHLSETLDFISIRSYELLYPITIHPPFQLITSGPSLRQFLRNGIHYNEISQIITPKPTIFSKFLNFFTHK</sequence>
<dbReference type="EMBL" id="LODT01000004">
    <property type="protein sequence ID" value="KYR02059.1"/>
    <property type="molecule type" value="Genomic_DNA"/>
</dbReference>
<evidence type="ECO:0008006" key="3">
    <source>
        <dbReference type="Google" id="ProtNLM"/>
    </source>
</evidence>